<dbReference type="RefSeq" id="WP_165292171.1">
    <property type="nucleotide sequence ID" value="NZ_JACOIJ010000017.1"/>
</dbReference>
<keyword evidence="2" id="KW-1185">Reference proteome</keyword>
<comment type="caution">
    <text evidence="1">The sequence shown here is derived from an EMBL/GenBank/DDBJ whole genome shotgun (WGS) entry which is preliminary data.</text>
</comment>
<name>A0ABR7YF37_9SPHI</name>
<protein>
    <submittedName>
        <fullName evidence="1">Uncharacterized protein</fullName>
    </submittedName>
</protein>
<reference evidence="1 2" key="1">
    <citation type="submission" date="2020-08" db="EMBL/GenBank/DDBJ databases">
        <title>Sphingobacterium sp. DN04309 isolated from aquaculture water.</title>
        <authorList>
            <person name="Zhang M."/>
        </authorList>
    </citation>
    <scope>NUCLEOTIDE SEQUENCE [LARGE SCALE GENOMIC DNA]</scope>
    <source>
        <strain evidence="1 2">DN04309</strain>
    </source>
</reference>
<dbReference type="Proteomes" id="UP000651271">
    <property type="component" value="Unassembled WGS sequence"/>
</dbReference>
<evidence type="ECO:0000313" key="1">
    <source>
        <dbReference type="EMBL" id="MBD1429933.1"/>
    </source>
</evidence>
<dbReference type="EMBL" id="JACOIJ010000017">
    <property type="protein sequence ID" value="MBD1429933.1"/>
    <property type="molecule type" value="Genomic_DNA"/>
</dbReference>
<accession>A0ABR7YF37</accession>
<gene>
    <name evidence="1" type="ORF">H8B04_10160</name>
</gene>
<organism evidence="1 2">
    <name type="scientific">Sphingobacterium litopenaei</name>
    <dbReference type="NCBI Taxonomy" id="2763500"/>
    <lineage>
        <taxon>Bacteria</taxon>
        <taxon>Pseudomonadati</taxon>
        <taxon>Bacteroidota</taxon>
        <taxon>Sphingobacteriia</taxon>
        <taxon>Sphingobacteriales</taxon>
        <taxon>Sphingobacteriaceae</taxon>
        <taxon>Sphingobacterium</taxon>
    </lineage>
</organism>
<proteinExistence type="predicted"/>
<sequence>MNQRYTQISYTAADNTVRSIRFYSFGYYISSLSTLLTSEEVESFHWINRSTLSREVYTSTTTSLNGDIIGAATDSGYPNTSMMNIRCVREIR</sequence>
<evidence type="ECO:0000313" key="2">
    <source>
        <dbReference type="Proteomes" id="UP000651271"/>
    </source>
</evidence>